<evidence type="ECO:0000256" key="1">
    <source>
        <dbReference type="ARBA" id="ARBA00004651"/>
    </source>
</evidence>
<evidence type="ECO:0000256" key="4">
    <source>
        <dbReference type="ARBA" id="ARBA00022989"/>
    </source>
</evidence>
<keyword evidence="9" id="KW-1185">Reference proteome</keyword>
<comment type="subcellular location">
    <subcellularLocation>
        <location evidence="1 6">Cell membrane</location>
        <topology evidence="1 6">Multi-pass membrane protein</topology>
    </subcellularLocation>
</comment>
<evidence type="ECO:0000256" key="2">
    <source>
        <dbReference type="ARBA" id="ARBA00022475"/>
    </source>
</evidence>
<feature type="transmembrane region" description="Helical" evidence="6">
    <location>
        <begin position="138"/>
        <end position="157"/>
    </location>
</feature>
<sequence length="197" mass="21546">MKPAVPRRLINIISLAGLGFSIWFAIYCYQIGAFKNTAVLQGLVGQRVILGPLIFILLQIVQVVVPIIPGGLSLAAGVLIFGPVNGFLYNYIGIVLGSLIAFSLSRYYGKPLIQHLIQPKTYDKYIGWVSDQKHFTKLFALAIFLPVAPDDALCMLAGLTKMSYKTFSLIILLGKPATILAYSFILVYGGGWLAHLL</sequence>
<gene>
    <name evidence="8" type="ORF">FC07_GL000388</name>
</gene>
<evidence type="ECO:0000313" key="9">
    <source>
        <dbReference type="Proteomes" id="UP000051461"/>
    </source>
</evidence>
<organism evidence="8 9">
    <name type="scientific">Loigolactobacillus bifermentans DSM 20003</name>
    <dbReference type="NCBI Taxonomy" id="1423726"/>
    <lineage>
        <taxon>Bacteria</taxon>
        <taxon>Bacillati</taxon>
        <taxon>Bacillota</taxon>
        <taxon>Bacilli</taxon>
        <taxon>Lactobacillales</taxon>
        <taxon>Lactobacillaceae</taxon>
        <taxon>Loigolactobacillus</taxon>
    </lineage>
</organism>
<feature type="transmembrane region" description="Helical" evidence="6">
    <location>
        <begin position="169"/>
        <end position="194"/>
    </location>
</feature>
<name>A0A0R1GKT4_9LACO</name>
<evidence type="ECO:0000313" key="8">
    <source>
        <dbReference type="EMBL" id="KRK34637.1"/>
    </source>
</evidence>
<proteinExistence type="inferred from homology"/>
<dbReference type="EMBL" id="AZDA01000090">
    <property type="protein sequence ID" value="KRK34637.1"/>
    <property type="molecule type" value="Genomic_DNA"/>
</dbReference>
<dbReference type="RefSeq" id="WP_057904899.1">
    <property type="nucleotide sequence ID" value="NZ_AZDA01000090.1"/>
</dbReference>
<evidence type="ECO:0000256" key="6">
    <source>
        <dbReference type="RuleBase" id="RU366058"/>
    </source>
</evidence>
<dbReference type="PATRIC" id="fig|1423726.3.peg.405"/>
<comment type="caution">
    <text evidence="8">The sequence shown here is derived from an EMBL/GenBank/DDBJ whole genome shotgun (WGS) entry which is preliminary data.</text>
</comment>
<dbReference type="Proteomes" id="UP000051461">
    <property type="component" value="Unassembled WGS sequence"/>
</dbReference>
<keyword evidence="3 6" id="KW-0812">Transmembrane</keyword>
<feature type="transmembrane region" description="Helical" evidence="6">
    <location>
        <begin position="88"/>
        <end position="108"/>
    </location>
</feature>
<accession>A0A0R1GKT4</accession>
<evidence type="ECO:0000256" key="5">
    <source>
        <dbReference type="ARBA" id="ARBA00023136"/>
    </source>
</evidence>
<dbReference type="STRING" id="1423726.FC07_GL000388"/>
<evidence type="ECO:0000259" key="7">
    <source>
        <dbReference type="Pfam" id="PF09335"/>
    </source>
</evidence>
<dbReference type="OrthoDB" id="371137at2"/>
<dbReference type="InterPro" id="IPR015414">
    <property type="entry name" value="TMEM64"/>
</dbReference>
<dbReference type="AlphaFoldDB" id="A0A0R1GKT4"/>
<keyword evidence="5 6" id="KW-0472">Membrane</keyword>
<dbReference type="PANTHER" id="PTHR12677:SF49">
    <property type="entry name" value="TVP38_TMEM64 FAMILY MEMBRANE PROTEIN"/>
    <property type="match status" value="1"/>
</dbReference>
<dbReference type="PANTHER" id="PTHR12677">
    <property type="entry name" value="GOLGI APPARATUS MEMBRANE PROTEIN TVP38-RELATED"/>
    <property type="match status" value="1"/>
</dbReference>
<feature type="transmembrane region" description="Helical" evidence="6">
    <location>
        <begin position="53"/>
        <end position="81"/>
    </location>
</feature>
<feature type="transmembrane region" description="Helical" evidence="6">
    <location>
        <begin position="12"/>
        <end position="33"/>
    </location>
</feature>
<protein>
    <recommendedName>
        <fullName evidence="6">TVP38/TMEM64 family membrane protein</fullName>
    </recommendedName>
</protein>
<keyword evidence="4 6" id="KW-1133">Transmembrane helix</keyword>
<dbReference type="InterPro" id="IPR032816">
    <property type="entry name" value="VTT_dom"/>
</dbReference>
<dbReference type="Pfam" id="PF09335">
    <property type="entry name" value="VTT_dom"/>
    <property type="match status" value="1"/>
</dbReference>
<evidence type="ECO:0000256" key="3">
    <source>
        <dbReference type="ARBA" id="ARBA00022692"/>
    </source>
</evidence>
<dbReference type="GO" id="GO:0005886">
    <property type="term" value="C:plasma membrane"/>
    <property type="evidence" value="ECO:0007669"/>
    <property type="project" value="UniProtKB-SubCell"/>
</dbReference>
<keyword evidence="2 6" id="KW-1003">Cell membrane</keyword>
<comment type="similarity">
    <text evidence="6">Belongs to the TVP38/TMEM64 family.</text>
</comment>
<feature type="domain" description="VTT" evidence="7">
    <location>
        <begin position="68"/>
        <end position="185"/>
    </location>
</feature>
<reference evidence="8 9" key="1">
    <citation type="journal article" date="2015" name="Genome Announc.">
        <title>Expanding the biotechnology potential of lactobacilli through comparative genomics of 213 strains and associated genera.</title>
        <authorList>
            <person name="Sun Z."/>
            <person name="Harris H.M."/>
            <person name="McCann A."/>
            <person name="Guo C."/>
            <person name="Argimon S."/>
            <person name="Zhang W."/>
            <person name="Yang X."/>
            <person name="Jeffery I.B."/>
            <person name="Cooney J.C."/>
            <person name="Kagawa T.F."/>
            <person name="Liu W."/>
            <person name="Song Y."/>
            <person name="Salvetti E."/>
            <person name="Wrobel A."/>
            <person name="Rasinkangas P."/>
            <person name="Parkhill J."/>
            <person name="Rea M.C."/>
            <person name="O'Sullivan O."/>
            <person name="Ritari J."/>
            <person name="Douillard F.P."/>
            <person name="Paul Ross R."/>
            <person name="Yang R."/>
            <person name="Briner A.E."/>
            <person name="Felis G.E."/>
            <person name="de Vos W.M."/>
            <person name="Barrangou R."/>
            <person name="Klaenhammer T.R."/>
            <person name="Caufield P.W."/>
            <person name="Cui Y."/>
            <person name="Zhang H."/>
            <person name="O'Toole P.W."/>
        </authorList>
    </citation>
    <scope>NUCLEOTIDE SEQUENCE [LARGE SCALE GENOMIC DNA]</scope>
    <source>
        <strain evidence="8 9">DSM 20003</strain>
    </source>
</reference>